<sequence length="128" mass="13397">MRRRALGAAGTLRQGADEVRGATGVAEGVAVPGGHVAFGERLPDTGSGGAAEVPEKNCGATVPQARSRHTGSVVQCGVVRCCALQTLSGCTSWNTEEQKELQPQRDCETETSPPDSHQRMAHRGTWGT</sequence>
<organism evidence="2 3">
    <name type="scientific">Pleurodeles waltl</name>
    <name type="common">Iberian ribbed newt</name>
    <dbReference type="NCBI Taxonomy" id="8319"/>
    <lineage>
        <taxon>Eukaryota</taxon>
        <taxon>Metazoa</taxon>
        <taxon>Chordata</taxon>
        <taxon>Craniata</taxon>
        <taxon>Vertebrata</taxon>
        <taxon>Euteleostomi</taxon>
        <taxon>Amphibia</taxon>
        <taxon>Batrachia</taxon>
        <taxon>Caudata</taxon>
        <taxon>Salamandroidea</taxon>
        <taxon>Salamandridae</taxon>
        <taxon>Pleurodelinae</taxon>
        <taxon>Pleurodeles</taxon>
    </lineage>
</organism>
<dbReference type="EMBL" id="JANPWB010000015">
    <property type="protein sequence ID" value="KAJ1089470.1"/>
    <property type="molecule type" value="Genomic_DNA"/>
</dbReference>
<evidence type="ECO:0000256" key="1">
    <source>
        <dbReference type="SAM" id="MobiDB-lite"/>
    </source>
</evidence>
<comment type="caution">
    <text evidence="2">The sequence shown here is derived from an EMBL/GenBank/DDBJ whole genome shotgun (WGS) entry which is preliminary data.</text>
</comment>
<protein>
    <submittedName>
        <fullName evidence="2">Uncharacterized protein</fullName>
    </submittedName>
</protein>
<keyword evidence="3" id="KW-1185">Reference proteome</keyword>
<dbReference type="AlphaFoldDB" id="A0AAV7LG70"/>
<dbReference type="Proteomes" id="UP001066276">
    <property type="component" value="Chromosome 11"/>
</dbReference>
<proteinExistence type="predicted"/>
<accession>A0AAV7LG70</accession>
<name>A0AAV7LG70_PLEWA</name>
<feature type="compositionally biased region" description="Basic and acidic residues" evidence="1">
    <location>
        <begin position="96"/>
        <end position="108"/>
    </location>
</feature>
<reference evidence="2" key="1">
    <citation type="journal article" date="2022" name="bioRxiv">
        <title>Sequencing and chromosome-scale assembly of the giantPleurodeles waltlgenome.</title>
        <authorList>
            <person name="Brown T."/>
            <person name="Elewa A."/>
            <person name="Iarovenko S."/>
            <person name="Subramanian E."/>
            <person name="Araus A.J."/>
            <person name="Petzold A."/>
            <person name="Susuki M."/>
            <person name="Suzuki K.-i.T."/>
            <person name="Hayashi T."/>
            <person name="Toyoda A."/>
            <person name="Oliveira C."/>
            <person name="Osipova E."/>
            <person name="Leigh N.D."/>
            <person name="Simon A."/>
            <person name="Yun M.H."/>
        </authorList>
    </citation>
    <scope>NUCLEOTIDE SEQUENCE</scope>
    <source>
        <strain evidence="2">20211129_DDA</strain>
        <tissue evidence="2">Liver</tissue>
    </source>
</reference>
<feature type="region of interest" description="Disordered" evidence="1">
    <location>
        <begin position="93"/>
        <end position="128"/>
    </location>
</feature>
<evidence type="ECO:0000313" key="2">
    <source>
        <dbReference type="EMBL" id="KAJ1089470.1"/>
    </source>
</evidence>
<evidence type="ECO:0000313" key="3">
    <source>
        <dbReference type="Proteomes" id="UP001066276"/>
    </source>
</evidence>
<gene>
    <name evidence="2" type="ORF">NDU88_002621</name>
</gene>